<dbReference type="RefSeq" id="WP_193436286.1">
    <property type="nucleotide sequence ID" value="NZ_CP063144.1"/>
</dbReference>
<evidence type="ECO:0000313" key="3">
    <source>
        <dbReference type="Proteomes" id="UP000593766"/>
    </source>
</evidence>
<keyword evidence="2" id="KW-0808">Transferase</keyword>
<dbReference type="EMBL" id="CP063144">
    <property type="protein sequence ID" value="QOR94489.1"/>
    <property type="molecule type" value="Genomic_DNA"/>
</dbReference>
<organism evidence="2 3">
    <name type="scientific">Thermosphaera chiliense</name>
    <dbReference type="NCBI Taxonomy" id="3402707"/>
    <lineage>
        <taxon>Archaea</taxon>
        <taxon>Thermoproteota</taxon>
        <taxon>Thermoprotei</taxon>
        <taxon>Desulfurococcales</taxon>
        <taxon>Desulfurococcaceae</taxon>
        <taxon>Thermosphaera</taxon>
    </lineage>
</organism>
<dbReference type="Proteomes" id="UP000593766">
    <property type="component" value="Chromosome"/>
</dbReference>
<name>A0A7M1UR92_9CREN</name>
<dbReference type="CDD" id="cd03801">
    <property type="entry name" value="GT4_PimA-like"/>
    <property type="match status" value="1"/>
</dbReference>
<sequence length="407" mass="45925">MRILALTHGLWLGGAQIATLELLELLKDKVELKVLTCDRANEEFTSRITSMGIPVHRAHCKLEAGYPVIGVNSAQSLIQWADVAWITDVEYPTARLVKNVKNIPVIAHLHSYALICPRWDSLYGRGEVCLKKCSPWRIIRCRQGHRSMLFKVGALSIGMAGMFATLDIAKGPYKYMKWVKLLNMVLESIDGYIPVSNTLWDIHVRHVPELGGKPYAVVYNPVIEPLKYVKPNPNEPYGNYIFYASGPNPVKGPHILLDAWSTVSKQFKDLKLYMVGCKDSWVEKYAKRLSLNNIVFVDKLPSRNYYHTMYKARAVVMPSIWPEAFGRIPVEANRLGVPAVVTDQGGLKEIVEDGVTGYLSKPRSEELASKIMKVLEKSFNREAIIQESYIKVDPGKQVEKMLNLVAK</sequence>
<gene>
    <name evidence="2" type="ORF">IMZ38_00610</name>
</gene>
<dbReference type="KEGG" id="tcs:IMZ38_00610"/>
<accession>A0A7M1UR92</accession>
<reference evidence="2 3" key="1">
    <citation type="submission" date="2020-10" db="EMBL/GenBank/DDBJ databases">
        <title>Complete genome sequence of Thermosphaera aggregans strain 3507.</title>
        <authorList>
            <person name="Zayulina K.S."/>
            <person name="Elcheninov A.G."/>
            <person name="Toshchakov S.V."/>
            <person name="Kublanov I.V."/>
            <person name="Kochetkova T.V."/>
        </authorList>
    </citation>
    <scope>NUCLEOTIDE SEQUENCE [LARGE SCALE GENOMIC DNA]</scope>
    <source>
        <strain evidence="2 3">3507</strain>
    </source>
</reference>
<proteinExistence type="predicted"/>
<dbReference type="Pfam" id="PF00534">
    <property type="entry name" value="Glycos_transf_1"/>
    <property type="match status" value="1"/>
</dbReference>
<dbReference type="Gene3D" id="3.40.50.2000">
    <property type="entry name" value="Glycogen Phosphorylase B"/>
    <property type="match status" value="1"/>
</dbReference>
<dbReference type="SUPFAM" id="SSF53756">
    <property type="entry name" value="UDP-Glycosyltransferase/glycogen phosphorylase"/>
    <property type="match status" value="1"/>
</dbReference>
<dbReference type="InterPro" id="IPR001296">
    <property type="entry name" value="Glyco_trans_1"/>
</dbReference>
<dbReference type="PANTHER" id="PTHR12526">
    <property type="entry name" value="GLYCOSYLTRANSFERASE"/>
    <property type="match status" value="1"/>
</dbReference>
<protein>
    <submittedName>
        <fullName evidence="2">Glycosyltransferase</fullName>
    </submittedName>
</protein>
<dbReference type="AlphaFoldDB" id="A0A7M1UR92"/>
<evidence type="ECO:0000259" key="1">
    <source>
        <dbReference type="Pfam" id="PF00534"/>
    </source>
</evidence>
<feature type="domain" description="Glycosyl transferase family 1" evidence="1">
    <location>
        <begin position="238"/>
        <end position="388"/>
    </location>
</feature>
<dbReference type="OrthoDB" id="46190at2157"/>
<keyword evidence="3" id="KW-1185">Reference proteome</keyword>
<evidence type="ECO:0000313" key="2">
    <source>
        <dbReference type="EMBL" id="QOR94489.1"/>
    </source>
</evidence>
<dbReference type="GeneID" id="59453874"/>
<dbReference type="GO" id="GO:0016757">
    <property type="term" value="F:glycosyltransferase activity"/>
    <property type="evidence" value="ECO:0007669"/>
    <property type="project" value="InterPro"/>
</dbReference>